<sequence>MRSNMSHAAGDRYEMSTVTEEERELARCRQEIAHLKRLVVQLSQLVLRHVAENAEERKSQSR</sequence>
<proteinExistence type="predicted"/>
<dbReference type="Proteomes" id="UP000305095">
    <property type="component" value="Unassembled WGS sequence"/>
</dbReference>
<gene>
    <name evidence="2" type="ORF">FDV58_40710</name>
</gene>
<evidence type="ECO:0000313" key="3">
    <source>
        <dbReference type="Proteomes" id="UP000305095"/>
    </source>
</evidence>
<evidence type="ECO:0000256" key="1">
    <source>
        <dbReference type="SAM" id="Coils"/>
    </source>
</evidence>
<keyword evidence="1" id="KW-0175">Coiled coil</keyword>
<accession>A0A4U6RAX3</accession>
<evidence type="ECO:0000313" key="2">
    <source>
        <dbReference type="EMBL" id="TKV70940.1"/>
    </source>
</evidence>
<dbReference type="EMBL" id="SZZP01000054">
    <property type="protein sequence ID" value="TKV70940.1"/>
    <property type="molecule type" value="Genomic_DNA"/>
</dbReference>
<protein>
    <submittedName>
        <fullName evidence="2">Uncharacterized protein</fullName>
    </submittedName>
</protein>
<name>A0A4U6RAX3_BRAEL</name>
<reference evidence="2 3" key="1">
    <citation type="submission" date="2019-05" db="EMBL/GenBank/DDBJ databases">
        <title>Draft Genome of Bradyrhizobium elkanii strain SEMIA 938, Used in Commercial Inoculants for Lupinus spp. in Brazil.</title>
        <authorList>
            <person name="Hungria M."/>
            <person name="Delamuta J.R.M."/>
            <person name="Ribeiro R.A."/>
            <person name="Nogueira M.A."/>
        </authorList>
    </citation>
    <scope>NUCLEOTIDE SEQUENCE [LARGE SCALE GENOMIC DNA]</scope>
    <source>
        <strain evidence="2 3">Semia 938</strain>
    </source>
</reference>
<comment type="caution">
    <text evidence="2">The sequence shown here is derived from an EMBL/GenBank/DDBJ whole genome shotgun (WGS) entry which is preliminary data.</text>
</comment>
<feature type="coiled-coil region" evidence="1">
    <location>
        <begin position="18"/>
        <end position="45"/>
    </location>
</feature>
<dbReference type="AlphaFoldDB" id="A0A4U6RAX3"/>
<organism evidence="2 3">
    <name type="scientific">Bradyrhizobium elkanii</name>
    <dbReference type="NCBI Taxonomy" id="29448"/>
    <lineage>
        <taxon>Bacteria</taxon>
        <taxon>Pseudomonadati</taxon>
        <taxon>Pseudomonadota</taxon>
        <taxon>Alphaproteobacteria</taxon>
        <taxon>Hyphomicrobiales</taxon>
        <taxon>Nitrobacteraceae</taxon>
        <taxon>Bradyrhizobium</taxon>
    </lineage>
</organism>